<reference evidence="1 2" key="1">
    <citation type="journal article" date="2022" name="Hortic Res">
        <title>A haplotype resolved chromosomal level avocado genome allows analysis of novel avocado genes.</title>
        <authorList>
            <person name="Nath O."/>
            <person name="Fletcher S.J."/>
            <person name="Hayward A."/>
            <person name="Shaw L.M."/>
            <person name="Masouleh A.K."/>
            <person name="Furtado A."/>
            <person name="Henry R.J."/>
            <person name="Mitter N."/>
        </authorList>
    </citation>
    <scope>NUCLEOTIDE SEQUENCE [LARGE SCALE GENOMIC DNA]</scope>
    <source>
        <strain evidence="2">cv. Hass</strain>
    </source>
</reference>
<gene>
    <name evidence="1" type="ORF">MRB53_033604</name>
</gene>
<evidence type="ECO:0000313" key="1">
    <source>
        <dbReference type="EMBL" id="KAJ8625074.1"/>
    </source>
</evidence>
<accession>A0ACC2KV06</accession>
<evidence type="ECO:0000313" key="2">
    <source>
        <dbReference type="Proteomes" id="UP001234297"/>
    </source>
</evidence>
<proteinExistence type="predicted"/>
<dbReference type="EMBL" id="CM056819">
    <property type="protein sequence ID" value="KAJ8625074.1"/>
    <property type="molecule type" value="Genomic_DNA"/>
</dbReference>
<dbReference type="Proteomes" id="UP001234297">
    <property type="component" value="Chromosome 11"/>
</dbReference>
<sequence>MVLGSVASDFQEKRGDDGNENGREGRAFYRCNGSVILCEGRRRFEGLSWTSNGMGTNAVSGVGFLSLCVREPNVVRRGIMLRVLSSAGS</sequence>
<comment type="caution">
    <text evidence="1">The sequence shown here is derived from an EMBL/GenBank/DDBJ whole genome shotgun (WGS) entry which is preliminary data.</text>
</comment>
<name>A0ACC2KV06_PERAE</name>
<organism evidence="1 2">
    <name type="scientific">Persea americana</name>
    <name type="common">Avocado</name>
    <dbReference type="NCBI Taxonomy" id="3435"/>
    <lineage>
        <taxon>Eukaryota</taxon>
        <taxon>Viridiplantae</taxon>
        <taxon>Streptophyta</taxon>
        <taxon>Embryophyta</taxon>
        <taxon>Tracheophyta</taxon>
        <taxon>Spermatophyta</taxon>
        <taxon>Magnoliopsida</taxon>
        <taxon>Magnoliidae</taxon>
        <taxon>Laurales</taxon>
        <taxon>Lauraceae</taxon>
        <taxon>Persea</taxon>
    </lineage>
</organism>
<protein>
    <submittedName>
        <fullName evidence="1">Uncharacterized protein</fullName>
    </submittedName>
</protein>
<keyword evidence="2" id="KW-1185">Reference proteome</keyword>